<organism evidence="1 2">
    <name type="scientific">Limosilactobacillus reuteri</name>
    <name type="common">Lactobacillus reuteri</name>
    <dbReference type="NCBI Taxonomy" id="1598"/>
    <lineage>
        <taxon>Bacteria</taxon>
        <taxon>Bacillati</taxon>
        <taxon>Bacillota</taxon>
        <taxon>Bacilli</taxon>
        <taxon>Lactobacillales</taxon>
        <taxon>Lactobacillaceae</taxon>
        <taxon>Limosilactobacillus</taxon>
    </lineage>
</organism>
<dbReference type="GO" id="GO:0015074">
    <property type="term" value="P:DNA integration"/>
    <property type="evidence" value="ECO:0007669"/>
    <property type="project" value="InterPro"/>
</dbReference>
<accession>A0A2R7DQS2</accession>
<dbReference type="AlphaFoldDB" id="A0A2R7DQS2"/>
<gene>
    <name evidence="1" type="ORF">DKZ22_08385</name>
</gene>
<dbReference type="Proteomes" id="UP000245980">
    <property type="component" value="Unassembled WGS sequence"/>
</dbReference>
<comment type="caution">
    <text evidence="1">The sequence shown here is derived from an EMBL/GenBank/DDBJ whole genome shotgun (WGS) entry which is preliminary data.</text>
</comment>
<dbReference type="SUPFAM" id="SSF53098">
    <property type="entry name" value="Ribonuclease H-like"/>
    <property type="match status" value="1"/>
</dbReference>
<dbReference type="EMBL" id="QGHT01000040">
    <property type="protein sequence ID" value="PWT40629.1"/>
    <property type="molecule type" value="Genomic_DNA"/>
</dbReference>
<protein>
    <submittedName>
        <fullName evidence="1">Uncharacterized protein</fullName>
    </submittedName>
</protein>
<evidence type="ECO:0000313" key="1">
    <source>
        <dbReference type="EMBL" id="PWT40629.1"/>
    </source>
</evidence>
<dbReference type="RefSeq" id="WP_003668601.1">
    <property type="nucleotide sequence ID" value="NZ_CP011024.1"/>
</dbReference>
<evidence type="ECO:0000313" key="2">
    <source>
        <dbReference type="Proteomes" id="UP000245980"/>
    </source>
</evidence>
<reference evidence="1 2" key="1">
    <citation type="journal article" date="2018" name="Front. Microbiol.">
        <title>Comparative Genomics of the Herbivore Gut Symbiont Lactobacillus reuteri Reveals Genetic Diversity and Lifestyle Adaptation.</title>
        <authorList>
            <person name="Zhao J."/>
        </authorList>
    </citation>
    <scope>NUCLEOTIDE SEQUENCE [LARGE SCALE GENOMIC DNA]</scope>
    <source>
        <strain evidence="1 2">LR10</strain>
    </source>
</reference>
<proteinExistence type="predicted"/>
<dbReference type="InterPro" id="IPR001584">
    <property type="entry name" value="Integrase_cat-core"/>
</dbReference>
<name>A0A2R7DQS2_LIMRT</name>
<sequence length="72" mass="8263">MSRKENCLDNAPVESFFHLFKTELLAGFLPCKDIAELSELSQEYVQYFNHVRTTLKAKGMTPVEYRNHALAA</sequence>
<dbReference type="InterPro" id="IPR012337">
    <property type="entry name" value="RNaseH-like_sf"/>
</dbReference>
<dbReference type="Pfam" id="PF13333">
    <property type="entry name" value="rve_2"/>
    <property type="match status" value="1"/>
</dbReference>